<gene>
    <name evidence="1" type="ORF">LEP1GSC050_2774</name>
</gene>
<dbReference type="Proteomes" id="UP000015454">
    <property type="component" value="Unassembled WGS sequence"/>
</dbReference>
<proteinExistence type="predicted"/>
<evidence type="ECO:0000313" key="2">
    <source>
        <dbReference type="Proteomes" id="UP000015454"/>
    </source>
</evidence>
<name>T0GEP3_9LEPT</name>
<protein>
    <submittedName>
        <fullName evidence="1">Uncharacterized protein</fullName>
    </submittedName>
</protein>
<dbReference type="EMBL" id="AHMO02000008">
    <property type="protein sequence ID" value="EQA45294.1"/>
    <property type="molecule type" value="Genomic_DNA"/>
</dbReference>
<dbReference type="RefSeq" id="WP_010570978.1">
    <property type="nucleotide sequence ID" value="NZ_AHMO02000008.1"/>
</dbReference>
<accession>T0GEP3</accession>
<dbReference type="STRING" id="1049789.LEP1GSC050_2774"/>
<reference evidence="1" key="1">
    <citation type="submission" date="2013-05" db="EMBL/GenBank/DDBJ databases">
        <authorList>
            <person name="Harkins D.M."/>
            <person name="Durkin A.S."/>
            <person name="Brinkac L.M."/>
            <person name="Haft D.H."/>
            <person name="Selengut J.D."/>
            <person name="Sanka R."/>
            <person name="DePew J."/>
            <person name="Purushe J."/>
            <person name="Hartskeerl R.A."/>
            <person name="Ahmed A."/>
            <person name="van der Linden H."/>
            <person name="Goris M.G.A."/>
            <person name="Vinetz J.M."/>
            <person name="Sutton G.G."/>
            <person name="Nierman W.C."/>
            <person name="Fouts D.E."/>
        </authorList>
    </citation>
    <scope>NUCLEOTIDE SEQUENCE [LARGE SCALE GENOMIC DNA]</scope>
    <source>
        <strain evidence="1">5399</strain>
    </source>
</reference>
<evidence type="ECO:0000313" key="1">
    <source>
        <dbReference type="EMBL" id="EQA45294.1"/>
    </source>
</evidence>
<dbReference type="AlphaFoldDB" id="T0GEP3"/>
<organism evidence="1 2">
    <name type="scientific">Leptospira broomii serovar Hurstbridge str. 5399</name>
    <dbReference type="NCBI Taxonomy" id="1049789"/>
    <lineage>
        <taxon>Bacteria</taxon>
        <taxon>Pseudomonadati</taxon>
        <taxon>Spirochaetota</taxon>
        <taxon>Spirochaetia</taxon>
        <taxon>Leptospirales</taxon>
        <taxon>Leptospiraceae</taxon>
        <taxon>Leptospira</taxon>
    </lineage>
</organism>
<keyword evidence="2" id="KW-1185">Reference proteome</keyword>
<comment type="caution">
    <text evidence="1">The sequence shown here is derived from an EMBL/GenBank/DDBJ whole genome shotgun (WGS) entry which is preliminary data.</text>
</comment>
<sequence length="64" mass="7619">MKSKIISLAGYKLRRGFPGNLAENKKYKTQIIDLNEYKRSLWELNEISRDIDSLLREIDDYEIL</sequence>